<evidence type="ECO:0000256" key="2">
    <source>
        <dbReference type="ARBA" id="ARBA00023136"/>
    </source>
</evidence>
<dbReference type="Pfam" id="PF13715">
    <property type="entry name" value="CarbopepD_reg_2"/>
    <property type="match status" value="1"/>
</dbReference>
<keyword evidence="6" id="KW-1185">Reference proteome</keyword>
<dbReference type="InterPro" id="IPR041700">
    <property type="entry name" value="OMP_b-brl_3"/>
</dbReference>
<dbReference type="Gene3D" id="2.170.130.10">
    <property type="entry name" value="TonB-dependent receptor, plug domain"/>
    <property type="match status" value="1"/>
</dbReference>
<dbReference type="RefSeq" id="WP_346753743.1">
    <property type="nucleotide sequence ID" value="NZ_JAUJEA010000008.1"/>
</dbReference>
<reference evidence="5" key="1">
    <citation type="submission" date="2023-06" db="EMBL/GenBank/DDBJ databases">
        <title>Genomic of Parafulvivirga corallium.</title>
        <authorList>
            <person name="Wang G."/>
        </authorList>
    </citation>
    <scope>NUCLEOTIDE SEQUENCE</scope>
    <source>
        <strain evidence="5">BMA10</strain>
    </source>
</reference>
<feature type="domain" description="Outer membrane protein beta-barrel" evidence="4">
    <location>
        <begin position="452"/>
        <end position="907"/>
    </location>
</feature>
<evidence type="ECO:0000256" key="3">
    <source>
        <dbReference type="ARBA" id="ARBA00023237"/>
    </source>
</evidence>
<name>A0ABT8KSI9_9BACT</name>
<proteinExistence type="predicted"/>
<evidence type="ECO:0000313" key="5">
    <source>
        <dbReference type="EMBL" id="MDN5203720.1"/>
    </source>
</evidence>
<dbReference type="Pfam" id="PF14905">
    <property type="entry name" value="OMP_b-brl_3"/>
    <property type="match status" value="1"/>
</dbReference>
<protein>
    <submittedName>
        <fullName evidence="5">TonB-dependent receptor</fullName>
    </submittedName>
</protein>
<organism evidence="5 6">
    <name type="scientific">Splendidivirga corallicola</name>
    <dbReference type="NCBI Taxonomy" id="3051826"/>
    <lineage>
        <taxon>Bacteria</taxon>
        <taxon>Pseudomonadati</taxon>
        <taxon>Bacteroidota</taxon>
        <taxon>Cytophagia</taxon>
        <taxon>Cytophagales</taxon>
        <taxon>Splendidivirgaceae</taxon>
        <taxon>Splendidivirga</taxon>
    </lineage>
</organism>
<keyword evidence="2" id="KW-0472">Membrane</keyword>
<dbReference type="InterPro" id="IPR036942">
    <property type="entry name" value="Beta-barrel_TonB_sf"/>
</dbReference>
<dbReference type="Gene3D" id="2.40.170.20">
    <property type="entry name" value="TonB-dependent receptor, beta-barrel domain"/>
    <property type="match status" value="1"/>
</dbReference>
<comment type="caution">
    <text evidence="5">The sequence shown here is derived from an EMBL/GenBank/DDBJ whole genome shotgun (WGS) entry which is preliminary data.</text>
</comment>
<comment type="subcellular location">
    <subcellularLocation>
        <location evidence="1">Cell outer membrane</location>
    </subcellularLocation>
</comment>
<keyword evidence="3" id="KW-0998">Cell outer membrane</keyword>
<dbReference type="EMBL" id="JAUJEA010000008">
    <property type="protein sequence ID" value="MDN5203720.1"/>
    <property type="molecule type" value="Genomic_DNA"/>
</dbReference>
<evidence type="ECO:0000256" key="1">
    <source>
        <dbReference type="ARBA" id="ARBA00004442"/>
    </source>
</evidence>
<dbReference type="Proteomes" id="UP001172082">
    <property type="component" value="Unassembled WGS sequence"/>
</dbReference>
<dbReference type="SUPFAM" id="SSF49464">
    <property type="entry name" value="Carboxypeptidase regulatory domain-like"/>
    <property type="match status" value="1"/>
</dbReference>
<dbReference type="SUPFAM" id="SSF56935">
    <property type="entry name" value="Porins"/>
    <property type="match status" value="1"/>
</dbReference>
<sequence>MRNIYLSLLLTALALPAFSQEKYTLEGAVMDTTNVPLTSATIMLLQSSDSVMHSFTISDTAGKFTFNKVPLGNYILQISYLGLRNMSKPVKVEGTQPLIDLGQIVLKSETKILEEVAVSAERIPIVIKEDTIEYNADAFKTQANATVEDLLKKLPGVEVSKDGTIKAQGEDVKKVLVDGKEFFGNDPKIATKNLPADAVNKVQVFDKMSEMTEFTGVDDGERDKTINLALKEDKKKGYFGKISGGYGSDDRYVGKANINRFTKRLQFSALASFNNVNQQNFSIGDYINFMGGLEGMSSGGGVMSFSMADGGFGRGGSSGITTSWSAGLNFNYDPSKSTEVSASYFYNRLKNDLEQDVFRRNFLDGQNFNSENTTIQESDNTNHRLNLKVKHKFSETQDISIRSRIKFNDGLINRLNTSKTFNTEDVLENEGTNNNHSIGEDFSLFGNLIYRKKFSKKGRSFVTNFSVNKNDKNKLLDLISSNTFLPNDPALRFTEVLNQNQDQRDDQFDYKAKVSYTEPIGKRKYLQFSYTYQNYNNELVKDFYDILGDGGRLLNDELSSFYERDYRYHRGGSKFVVNKKSSNFTLGVDFQQSTLKGQVINSEIEIKKNFTNLLPNARYKIDLASSQHLTFNYSTGVREPSLNQLQPIVDNSNPLRTYIGNPDLKAEYTHRFSVHYMLFDQFNFTNLFFNLNARYSKNKITNSSTIDEFFRQTIRPVNVDNDISIGGYASFGTPLRFMGSKIGLNLNSRYSRGILFVNDVENNTSRWTNSVDFSLGNRKKEIIDVKAGVRFSFNNTRYSVNKDLNQNFLNKVYYADATLEFLESWAIGSSFNFTIYDSEAFNDNLEVPIWQAHVTKNFLKNDRGQLKLAIKDILNQNRGINRSSQFNYIQDERVNALGRYFLLSFSYSLSAFGGDDTFIIRK</sequence>
<keyword evidence="5" id="KW-0675">Receptor</keyword>
<gene>
    <name evidence="5" type="ORF">QQ008_20185</name>
</gene>
<dbReference type="Gene3D" id="2.60.40.1120">
    <property type="entry name" value="Carboxypeptidase-like, regulatory domain"/>
    <property type="match status" value="1"/>
</dbReference>
<dbReference type="InterPro" id="IPR008969">
    <property type="entry name" value="CarboxyPept-like_regulatory"/>
</dbReference>
<dbReference type="InterPro" id="IPR037066">
    <property type="entry name" value="Plug_dom_sf"/>
</dbReference>
<evidence type="ECO:0000259" key="4">
    <source>
        <dbReference type="Pfam" id="PF14905"/>
    </source>
</evidence>
<accession>A0ABT8KSI9</accession>
<evidence type="ECO:0000313" key="6">
    <source>
        <dbReference type="Proteomes" id="UP001172082"/>
    </source>
</evidence>